<dbReference type="EMBL" id="HE681719">
    <property type="protein sequence ID" value="CCG20904.1"/>
    <property type="molecule type" value="Genomic_DNA"/>
</dbReference>
<evidence type="ECO:0000313" key="3">
    <source>
        <dbReference type="Proteomes" id="UP000005018"/>
    </source>
</evidence>
<name>H8WXV7_CANO9</name>
<dbReference type="HOGENOM" id="CLU_743931_0_0_1"/>
<evidence type="ECO:0000313" key="2">
    <source>
        <dbReference type="EMBL" id="CCG20904.1"/>
    </source>
</evidence>
<reference evidence="2 3" key="1">
    <citation type="journal article" date="2012" name="PLoS ONE">
        <title>Sequence and analysis of the genome of the pathogenic yeast Candida orthopsilosis.</title>
        <authorList>
            <person name="Riccombeni A."/>
            <person name="Vidanes G."/>
            <person name="Proux-Wera E."/>
            <person name="Wolfe K.H."/>
            <person name="Butler G."/>
        </authorList>
    </citation>
    <scope>NUCLEOTIDE SEQUENCE [LARGE SCALE GENOMIC DNA]</scope>
    <source>
        <strain evidence="2 3">Co 90-125</strain>
    </source>
</reference>
<dbReference type="OrthoDB" id="4024532at2759"/>
<organism evidence="2 3">
    <name type="scientific">Candida orthopsilosis (strain 90-125)</name>
    <name type="common">Yeast</name>
    <dbReference type="NCBI Taxonomy" id="1136231"/>
    <lineage>
        <taxon>Eukaryota</taxon>
        <taxon>Fungi</taxon>
        <taxon>Dikarya</taxon>
        <taxon>Ascomycota</taxon>
        <taxon>Saccharomycotina</taxon>
        <taxon>Pichiomycetes</taxon>
        <taxon>Debaryomycetaceae</taxon>
        <taxon>Candida/Lodderomyces clade</taxon>
        <taxon>Candida</taxon>
    </lineage>
</organism>
<keyword evidence="1" id="KW-0812">Transmembrane</keyword>
<accession>H8WXV7</accession>
<dbReference type="RefSeq" id="XP_003866344.1">
    <property type="nucleotide sequence ID" value="XM_003866296.1"/>
</dbReference>
<feature type="transmembrane region" description="Helical" evidence="1">
    <location>
        <begin position="12"/>
        <end position="31"/>
    </location>
</feature>
<keyword evidence="3" id="KW-1185">Reference proteome</keyword>
<gene>
    <name evidence="2" type="ORF">CORT_0A05160</name>
</gene>
<dbReference type="AlphaFoldDB" id="H8WXV7"/>
<dbReference type="Proteomes" id="UP000005018">
    <property type="component" value="Chromosome 1"/>
</dbReference>
<keyword evidence="1" id="KW-0472">Membrane</keyword>
<dbReference type="KEGG" id="cot:CORT_0A05160"/>
<keyword evidence="1" id="KW-1133">Transmembrane helix</keyword>
<sequence>MSQQADHPKFIANMQIVNILLTFTTLLVVTFSTEVYTVSNTSDVTNLFYPMEEEYLVHQFEQSDEIHSWKFYNYQHFQSSQLWQQLDASSSETKFNQTVVHLIETNETLILSSLNPVTFFEFEIDSFWSGKQNLTSQMDWINRDDDEVDLEQEAAVISGNSGDAYDDADDDRDGKATMVIQFDPESEILKNASPNMAINLFLVSLFVESGAEGVKSMVENDDTIFVVPSEDGNVQFEAQGILKLIILPILKLKKLIWIVEKKTIALLIKLKELTVAILQKTKKIIILITIKTKLIILKTAYVIKQKIKKAKLLVGIVAIVTKEKTKLKIKKTLMIISMLKEKAKDKVRHTKEALEASKDKLEKGGGDWGDSD</sequence>
<dbReference type="GeneID" id="14537375"/>
<proteinExistence type="predicted"/>
<protein>
    <submittedName>
        <fullName evidence="2">Uncharacterized protein</fullName>
    </submittedName>
</protein>
<evidence type="ECO:0000256" key="1">
    <source>
        <dbReference type="SAM" id="Phobius"/>
    </source>
</evidence>